<feature type="binding site" evidence="2 3">
    <location>
        <position position="471"/>
    </location>
    <ligand>
        <name>thiamine diphosphate</name>
        <dbReference type="ChEBI" id="CHEBI:58937"/>
    </ligand>
</feature>
<feature type="binding site" evidence="2 3">
    <location>
        <position position="417"/>
    </location>
    <ligand>
        <name>thiamine diphosphate</name>
        <dbReference type="ChEBI" id="CHEBI:58937"/>
    </ligand>
</feature>
<keyword evidence="2 3" id="KW-0002">3D-structure</keyword>
<feature type="binding site" evidence="2 3">
    <location>
        <position position="392"/>
    </location>
    <ligand>
        <name>thiamine diphosphate</name>
        <dbReference type="ChEBI" id="CHEBI:58937"/>
    </ligand>
</feature>
<proteinExistence type="evidence at protein level"/>
<accession>A0ACD6BAE4</accession>
<name>A0ACD6BAE4_9MICO</name>
<feature type="binding site" evidence="2 3">
    <location>
        <position position="393"/>
    </location>
    <ligand>
        <name>thiamine diphosphate</name>
        <dbReference type="ChEBI" id="CHEBI:58937"/>
    </ligand>
</feature>
<reference evidence="1" key="1">
    <citation type="submission" date="2020-05" db="EMBL/GenBank/DDBJ databases">
        <title>Genome sequencing of strain KACC 21604.</title>
        <authorList>
            <person name="Heo J."/>
            <person name="Kim S.-J."/>
            <person name="Kim J.-S."/>
            <person name="Hong S.-B."/>
            <person name="Kwon S.-W."/>
        </authorList>
    </citation>
    <scope>NUCLEOTIDE SEQUENCE</scope>
    <source>
        <strain evidence="1">SALV-R1</strain>
    </source>
</reference>
<feature type="binding site" evidence="2 3">
    <location>
        <position position="394"/>
    </location>
    <ligand>
        <name>thiamine diphosphate</name>
        <dbReference type="ChEBI" id="CHEBI:58937"/>
    </ligand>
</feature>
<feature type="binding site" evidence="2 3">
    <location>
        <position position="476"/>
    </location>
    <ligand>
        <name>thiamine diphosphate</name>
        <dbReference type="ChEBI" id="CHEBI:58937"/>
    </ligand>
</feature>
<sequence>MTATGGELVIRTLERASVDVAFGINGAHVDSIYQAALDRSFRIVDTRNEMNAGHAAEGYARAGHRLGVALLTAGGGFTNAVTSIANAHLDRTPVLYIAASGPLGVDETNTLQAGIDQVAIATPITKWAHRVTRVELLPRLIAQAIRIATHGPRGPVLLDIPWDVLTATVDDALADGVEELGAHALTAALGADAVERILDGLAGAERPVFIAGSELTRGDGGAALRRLAEITGTPLFSDTEALGAIRESPLSFGLLQGLFGLDEAERPDRVVLFGLRFGLATAHGSGILIPRDAAVVQIDSDARELGRLQPIELGAVGDPAAAAEELARAALTWAAGWPDRSRWQERLRELVDGRFESVTAQAVRDDRIHPMDAVTAIAETVPAGSVVVADGALTYLWLSETISRAPVADYLCHGYLGSMGVGVGTALGAQAADVTRPVVLVTGDGAVGYSLGEFDSMVRAGLPVVVVVLNNRAWGATLHAQELILGPDRVVNNRLENGSYSGVARALGADSIDVSDIADLAPTLREALASGRPTCIEVHVSLAPVPPEENVIMGGKPF</sequence>
<feature type="binding site" evidence="2 3">
    <location>
        <position position="471"/>
    </location>
    <ligand>
        <name>Mg(2+)</name>
        <dbReference type="ChEBI" id="CHEBI:18420"/>
    </ligand>
</feature>
<dbReference type="PDB" id="8Y8M">
    <property type="method" value="X-ray"/>
    <property type="resolution" value="1.98 A"/>
    <property type="chains" value="A=1-558"/>
</dbReference>
<accession>A0A6M5J4S0</accession>
<feature type="binding site" evidence="2 3">
    <location>
        <position position="473"/>
    </location>
    <ligand>
        <name>Mg(2+)</name>
        <dbReference type="ChEBI" id="CHEBI:18420"/>
    </ligand>
</feature>
<feature type="binding site" evidence="2 3">
    <location>
        <position position="444"/>
    </location>
    <ligand>
        <name>Mg(2+)</name>
        <dbReference type="ChEBI" id="CHEBI:18420"/>
    </ligand>
</feature>
<keyword evidence="2 3" id="KW-0479">Metal-binding</keyword>
<evidence type="ECO:0007829" key="2">
    <source>
        <dbReference type="PDB" id="8Y7S"/>
    </source>
</evidence>
<reference evidence="2 3" key="2">
    <citation type="journal article" date="2024" name="ACS Catal.">
        <title>Manipulating Activity and Chemoselectivity of a Benzaldehyde Lyase for Efficient Synthesis of alpha-Hydroxymethyl Ketones and One-Pot Enantio-Complementary Conversion to 1,2-Diols.</title>
        <authorList>
            <person name="Zhang Y."/>
            <person name="Li Y."/>
            <person name="Chen Y."/>
            <person name="Liu W."/>
            <person name="Zhao Q."/>
            <person name="Feng J."/>
            <person name="Yao P."/>
            <person name="Wu Q."/>
            <person name="Zhu D."/>
        </authorList>
    </citation>
    <scope>X-RAY CRYSTALLOGRAPHY (1.98 ANGSTROMS) OF 1-558 IN COMPLEX WITH MG(2+) AND THIAMINE DIPHOSPHATE</scope>
</reference>
<feature type="binding site" evidence="2 3">
    <location>
        <position position="446"/>
    </location>
    <ligand>
        <name>thiamine diphosphate</name>
        <dbReference type="ChEBI" id="CHEBI:58937"/>
    </ligand>
</feature>
<evidence type="ECO:0007829" key="3">
    <source>
        <dbReference type="PDB" id="8Y8M"/>
    </source>
</evidence>
<evidence type="ECO:0000313" key="1">
    <source>
        <dbReference type="EMBL" id="QJU55646.1"/>
    </source>
</evidence>
<feature type="binding site" evidence="2 3">
    <location>
        <position position="475"/>
    </location>
    <ligand>
        <name>thiamine diphosphate</name>
        <dbReference type="ChEBI" id="CHEBI:58937"/>
    </ligand>
</feature>
<organism evidence="1">
    <name type="scientific">Herbiconiux sp. SALV-R1</name>
    <dbReference type="NCBI Taxonomy" id="2735133"/>
    <lineage>
        <taxon>Bacteria</taxon>
        <taxon>Bacillati</taxon>
        <taxon>Actinomycetota</taxon>
        <taxon>Actinomycetes</taxon>
        <taxon>Micrococcales</taxon>
        <taxon>Microbacteriaceae</taxon>
        <taxon>Herbiconiux</taxon>
    </lineage>
</organism>
<protein>
    <submittedName>
        <fullName evidence="1">Thiamine pyrophosphate-binding protein</fullName>
    </submittedName>
</protein>
<dbReference type="PDB" id="8Y7S">
    <property type="method" value="X-ray"/>
    <property type="resolution" value="2.68 A"/>
    <property type="chains" value="A/B/C/D/E/F/G/H/I/J/K/L=1-558"/>
</dbReference>
<gene>
    <name evidence="1" type="ORF">HL652_19860</name>
</gene>
<dbReference type="EMBL" id="CP053344">
    <property type="protein sequence ID" value="QJU55646.1"/>
    <property type="molecule type" value="Genomic_DNA"/>
</dbReference>
<feature type="binding site" evidence="2 3">
    <location>
        <position position="445"/>
    </location>
    <ligand>
        <name>thiamine diphosphate</name>
        <dbReference type="ChEBI" id="CHEBI:58937"/>
    </ligand>
</feature>
<feature type="binding site" evidence="2 3">
    <location>
        <position position="419"/>
    </location>
    <ligand>
        <name>thiamine diphosphate</name>
        <dbReference type="ChEBI" id="CHEBI:58937"/>
    </ligand>
</feature>